<name>A0ABZ2K2H9_9BACT</name>
<dbReference type="SMART" id="SM00567">
    <property type="entry name" value="EZ_HEAT"/>
    <property type="match status" value="4"/>
</dbReference>
<gene>
    <name evidence="2" type="ORF">LZC95_41090</name>
</gene>
<reference evidence="2 3" key="1">
    <citation type="submission" date="2021-12" db="EMBL/GenBank/DDBJ databases">
        <title>Discovery of the Pendulisporaceae a myxobacterial family with distinct sporulation behavior and unique specialized metabolism.</title>
        <authorList>
            <person name="Garcia R."/>
            <person name="Popoff A."/>
            <person name="Bader C.D."/>
            <person name="Loehr J."/>
            <person name="Walesch S."/>
            <person name="Walt C."/>
            <person name="Boldt J."/>
            <person name="Bunk B."/>
            <person name="Haeckl F.J.F.P.J."/>
            <person name="Gunesch A.P."/>
            <person name="Birkelbach J."/>
            <person name="Nuebel U."/>
            <person name="Pietschmann T."/>
            <person name="Bach T."/>
            <person name="Mueller R."/>
        </authorList>
    </citation>
    <scope>NUCLEOTIDE SEQUENCE [LARGE SCALE GENOMIC DNA]</scope>
    <source>
        <strain evidence="2 3">MSr12523</strain>
    </source>
</reference>
<dbReference type="SUPFAM" id="SSF48371">
    <property type="entry name" value="ARM repeat"/>
    <property type="match status" value="1"/>
</dbReference>
<dbReference type="EMBL" id="CP089982">
    <property type="protein sequence ID" value="WXA92832.1"/>
    <property type="molecule type" value="Genomic_DNA"/>
</dbReference>
<sequence length="338" mass="36905">MSDIAKITKLLHDDSLERQMAAVIVLGELCAGGPDVIRGLLHALSSDVPVLQRHAVSALSRIGARELALCAKDSLLDPNVRLEALTALRLVVGTRSGATHGHVEPHVAEALIEIASGEDRALAQSALTTLAGLEIPAETSQSLAKLVAHPELERARFVIDQLGRRKDGEATLVLVGVVKSLDRRRAEFAAGALTGKDDAVTPLAEALLETKDTDRAWLMRNVLRPSARKVPAALLNKMLDRAMERFGAGERGWEPLLDIVRDADPEAVAGALRTLARKFEKQDQTTDAIAVWRRVCASDRATNDDRDELAALERRIGQRDQRDQRERSGRPQRRKAAR</sequence>
<accession>A0ABZ2K2H9</accession>
<dbReference type="InterPro" id="IPR016024">
    <property type="entry name" value="ARM-type_fold"/>
</dbReference>
<dbReference type="Proteomes" id="UP001379533">
    <property type="component" value="Chromosome"/>
</dbReference>
<dbReference type="RefSeq" id="WP_394843432.1">
    <property type="nucleotide sequence ID" value="NZ_CP089982.1"/>
</dbReference>
<organism evidence="2 3">
    <name type="scientific">Pendulispora brunnea</name>
    <dbReference type="NCBI Taxonomy" id="2905690"/>
    <lineage>
        <taxon>Bacteria</taxon>
        <taxon>Pseudomonadati</taxon>
        <taxon>Myxococcota</taxon>
        <taxon>Myxococcia</taxon>
        <taxon>Myxococcales</taxon>
        <taxon>Sorangiineae</taxon>
        <taxon>Pendulisporaceae</taxon>
        <taxon>Pendulispora</taxon>
    </lineage>
</organism>
<evidence type="ECO:0000313" key="3">
    <source>
        <dbReference type="Proteomes" id="UP001379533"/>
    </source>
</evidence>
<protein>
    <recommendedName>
        <fullName evidence="4">HEAT repeat domain-containing protein</fullName>
    </recommendedName>
</protein>
<feature type="compositionally biased region" description="Basic and acidic residues" evidence="1">
    <location>
        <begin position="313"/>
        <end position="329"/>
    </location>
</feature>
<dbReference type="Gene3D" id="1.25.10.10">
    <property type="entry name" value="Leucine-rich Repeat Variant"/>
    <property type="match status" value="2"/>
</dbReference>
<evidence type="ECO:0008006" key="4">
    <source>
        <dbReference type="Google" id="ProtNLM"/>
    </source>
</evidence>
<keyword evidence="3" id="KW-1185">Reference proteome</keyword>
<dbReference type="InterPro" id="IPR004155">
    <property type="entry name" value="PBS_lyase_HEAT"/>
</dbReference>
<evidence type="ECO:0000256" key="1">
    <source>
        <dbReference type="SAM" id="MobiDB-lite"/>
    </source>
</evidence>
<feature type="region of interest" description="Disordered" evidence="1">
    <location>
        <begin position="313"/>
        <end position="338"/>
    </location>
</feature>
<dbReference type="InterPro" id="IPR011989">
    <property type="entry name" value="ARM-like"/>
</dbReference>
<proteinExistence type="predicted"/>
<evidence type="ECO:0000313" key="2">
    <source>
        <dbReference type="EMBL" id="WXA92832.1"/>
    </source>
</evidence>